<dbReference type="STRING" id="167548.EU98_1655"/>
<evidence type="ECO:0000313" key="2">
    <source>
        <dbReference type="Proteomes" id="UP000030533"/>
    </source>
</evidence>
<dbReference type="AlphaFoldDB" id="A0A0A2AHZ1"/>
<name>A0A0A2AHZ1_PROMR</name>
<organism evidence="1 2">
    <name type="scientific">Prochlorococcus marinus str. MIT 9314</name>
    <dbReference type="NCBI Taxonomy" id="167548"/>
    <lineage>
        <taxon>Bacteria</taxon>
        <taxon>Bacillati</taxon>
        <taxon>Cyanobacteriota</taxon>
        <taxon>Cyanophyceae</taxon>
        <taxon>Synechococcales</taxon>
        <taxon>Prochlorococcaceae</taxon>
        <taxon>Prochlorococcus</taxon>
    </lineage>
</organism>
<dbReference type="RefSeq" id="WP_193743041.1">
    <property type="nucleotide sequence ID" value="NZ_JNAO01000013.1"/>
</dbReference>
<evidence type="ECO:0000313" key="1">
    <source>
        <dbReference type="EMBL" id="KGG00125.1"/>
    </source>
</evidence>
<accession>A0A0A2AHZ1</accession>
<comment type="caution">
    <text evidence="1">The sequence shown here is derived from an EMBL/GenBank/DDBJ whole genome shotgun (WGS) entry which is preliminary data.</text>
</comment>
<protein>
    <submittedName>
        <fullName evidence="1">Uncharacterized protein</fullName>
    </submittedName>
</protein>
<sequence length="52" mass="5882">MNDSFVSTNKNTEIDSINSYFECITECSIVDGHQECITRCLEVHLKGGEQNE</sequence>
<reference evidence="2" key="1">
    <citation type="journal article" date="2014" name="Sci. Data">
        <title>Genomes of diverse isolates of the marine cyanobacterium Prochlorococcus.</title>
        <authorList>
            <person name="Biller S."/>
            <person name="Berube P."/>
            <person name="Thompson J."/>
            <person name="Kelly L."/>
            <person name="Roggensack S."/>
            <person name="Awad L."/>
            <person name="Roache-Johnson K."/>
            <person name="Ding H."/>
            <person name="Giovannoni S.J."/>
            <person name="Moore L.R."/>
            <person name="Chisholm S.W."/>
        </authorList>
    </citation>
    <scope>NUCLEOTIDE SEQUENCE [LARGE SCALE GENOMIC DNA]</scope>
    <source>
        <strain evidence="2">MIT 9314</strain>
    </source>
</reference>
<dbReference type="EMBL" id="JNAO01000013">
    <property type="protein sequence ID" value="KGG00125.1"/>
    <property type="molecule type" value="Genomic_DNA"/>
</dbReference>
<proteinExistence type="predicted"/>
<dbReference type="Proteomes" id="UP000030533">
    <property type="component" value="Unassembled WGS sequence"/>
</dbReference>
<dbReference type="eggNOG" id="ENOG5030RB2">
    <property type="taxonomic scope" value="Bacteria"/>
</dbReference>
<gene>
    <name evidence="1" type="ORF">EU98_1655</name>
</gene>